<sequence>MVVGYLEANVAAGRRAVRHGYKVVQISTASSVLEGNALVLLPVECVSRLSSSASSSVDREKTELLRTGPHALWLGLEIVLVAPLSIVLERDTLPIVGIVIPSLQNALTGSGSQRYRAGISGARTADGRLGRRTDMAPEVDWARVLVSARAEEHLSCGSNCWLSDARIVEGLA</sequence>
<gene>
    <name evidence="1" type="ORF">PFISCL1PPCAC_3649</name>
</gene>
<dbReference type="EMBL" id="BTSY01000001">
    <property type="protein sequence ID" value="GMT12352.1"/>
    <property type="molecule type" value="Genomic_DNA"/>
</dbReference>
<protein>
    <submittedName>
        <fullName evidence="1">Uncharacterized protein</fullName>
    </submittedName>
</protein>
<organism evidence="1 2">
    <name type="scientific">Pristionchus fissidentatus</name>
    <dbReference type="NCBI Taxonomy" id="1538716"/>
    <lineage>
        <taxon>Eukaryota</taxon>
        <taxon>Metazoa</taxon>
        <taxon>Ecdysozoa</taxon>
        <taxon>Nematoda</taxon>
        <taxon>Chromadorea</taxon>
        <taxon>Rhabditida</taxon>
        <taxon>Rhabditina</taxon>
        <taxon>Diplogasteromorpha</taxon>
        <taxon>Diplogasteroidea</taxon>
        <taxon>Neodiplogasteridae</taxon>
        <taxon>Pristionchus</taxon>
    </lineage>
</organism>
<proteinExistence type="predicted"/>
<name>A0AAV5UYI5_9BILA</name>
<reference evidence="1" key="1">
    <citation type="submission" date="2023-10" db="EMBL/GenBank/DDBJ databases">
        <title>Genome assembly of Pristionchus species.</title>
        <authorList>
            <person name="Yoshida K."/>
            <person name="Sommer R.J."/>
        </authorList>
    </citation>
    <scope>NUCLEOTIDE SEQUENCE</scope>
    <source>
        <strain evidence="1">RS5133</strain>
    </source>
</reference>
<evidence type="ECO:0000313" key="1">
    <source>
        <dbReference type="EMBL" id="GMT12352.1"/>
    </source>
</evidence>
<dbReference type="Proteomes" id="UP001432322">
    <property type="component" value="Unassembled WGS sequence"/>
</dbReference>
<feature type="non-terminal residue" evidence="1">
    <location>
        <position position="172"/>
    </location>
</feature>
<comment type="caution">
    <text evidence="1">The sequence shown here is derived from an EMBL/GenBank/DDBJ whole genome shotgun (WGS) entry which is preliminary data.</text>
</comment>
<evidence type="ECO:0000313" key="2">
    <source>
        <dbReference type="Proteomes" id="UP001432322"/>
    </source>
</evidence>
<keyword evidence="2" id="KW-1185">Reference proteome</keyword>
<dbReference type="AlphaFoldDB" id="A0AAV5UYI5"/>
<accession>A0AAV5UYI5</accession>